<dbReference type="EMBL" id="LKPO01000008">
    <property type="protein sequence ID" value="OLF95889.1"/>
    <property type="molecule type" value="Genomic_DNA"/>
</dbReference>
<gene>
    <name evidence="1" type="ORF">B4121_1451</name>
</gene>
<comment type="caution">
    <text evidence="1">The sequence shown here is derived from an EMBL/GenBank/DDBJ whole genome shotgun (WGS) entry which is preliminary data.</text>
</comment>
<name>A0A7Z1B551_9BACI</name>
<proteinExistence type="predicted"/>
<reference evidence="1 2" key="1">
    <citation type="journal article" date="2016" name="Front. Microbiol.">
        <title>High-Level Heat Resistance of Spores of Bacillus amyloliquefaciens and Bacillus licheniformis Results from the Presence of a spoVA Operon in a Tn1546 Transposon.</title>
        <authorList>
            <person name="Berendsen E.M."/>
            <person name="Koning R.A."/>
            <person name="Boekhorst J."/>
            <person name="de Jong A."/>
            <person name="Kuipers O.P."/>
            <person name="Wells-Bennik M.H."/>
        </authorList>
    </citation>
    <scope>NUCLEOTIDE SEQUENCE [LARGE SCALE GENOMIC DNA]</scope>
    <source>
        <strain evidence="1 2">B4121</strain>
    </source>
</reference>
<dbReference type="Proteomes" id="UP000185604">
    <property type="component" value="Unassembled WGS sequence"/>
</dbReference>
<dbReference type="AlphaFoldDB" id="A0A7Z1B551"/>
<accession>A0A7Z1B551</accession>
<evidence type="ECO:0000313" key="1">
    <source>
        <dbReference type="EMBL" id="OLF95889.1"/>
    </source>
</evidence>
<protein>
    <submittedName>
        <fullName evidence="1">Uncharacterized protein</fullName>
    </submittedName>
</protein>
<sequence>MISKINNTTIKAKLLEYDIFSPPKSGNTEYECFMTFEREINL</sequence>
<organism evidence="1 2">
    <name type="scientific">Bacillus paralicheniformis</name>
    <dbReference type="NCBI Taxonomy" id="1648923"/>
    <lineage>
        <taxon>Bacteria</taxon>
        <taxon>Bacillati</taxon>
        <taxon>Bacillota</taxon>
        <taxon>Bacilli</taxon>
        <taxon>Bacillales</taxon>
        <taxon>Bacillaceae</taxon>
        <taxon>Bacillus</taxon>
    </lineage>
</organism>
<evidence type="ECO:0000313" key="2">
    <source>
        <dbReference type="Proteomes" id="UP000185604"/>
    </source>
</evidence>